<accession>T0ZF86</accession>
<dbReference type="PANTHER" id="PTHR37419">
    <property type="entry name" value="SERINE/THREONINE-PROTEIN KINASE TOXIN HIPA"/>
    <property type="match status" value="1"/>
</dbReference>
<organism evidence="5">
    <name type="scientific">mine drainage metagenome</name>
    <dbReference type="NCBI Taxonomy" id="410659"/>
    <lineage>
        <taxon>unclassified sequences</taxon>
        <taxon>metagenomes</taxon>
        <taxon>ecological metagenomes</taxon>
    </lineage>
</organism>
<evidence type="ECO:0000259" key="4">
    <source>
        <dbReference type="Pfam" id="PF07804"/>
    </source>
</evidence>
<evidence type="ECO:0000256" key="2">
    <source>
        <dbReference type="ARBA" id="ARBA00022777"/>
    </source>
</evidence>
<dbReference type="Gene3D" id="1.10.1070.20">
    <property type="match status" value="1"/>
</dbReference>
<dbReference type="Pfam" id="PF07804">
    <property type="entry name" value="HipA_C"/>
    <property type="match status" value="1"/>
</dbReference>
<dbReference type="GO" id="GO:0004674">
    <property type="term" value="F:protein serine/threonine kinase activity"/>
    <property type="evidence" value="ECO:0007669"/>
    <property type="project" value="TreeGrafter"/>
</dbReference>
<evidence type="ECO:0000256" key="3">
    <source>
        <dbReference type="SAM" id="MobiDB-lite"/>
    </source>
</evidence>
<evidence type="ECO:0000256" key="1">
    <source>
        <dbReference type="ARBA" id="ARBA00022679"/>
    </source>
</evidence>
<dbReference type="EMBL" id="AUZX01010587">
    <property type="protein sequence ID" value="EQD46861.1"/>
    <property type="molecule type" value="Genomic_DNA"/>
</dbReference>
<protein>
    <submittedName>
        <fullName evidence="5">HipA</fullName>
    </submittedName>
</protein>
<feature type="domain" description="HipA-like C-terminal" evidence="4">
    <location>
        <begin position="1"/>
        <end position="184"/>
    </location>
</feature>
<feature type="non-terminal residue" evidence="5">
    <location>
        <position position="1"/>
    </location>
</feature>
<dbReference type="PANTHER" id="PTHR37419:SF1">
    <property type="entry name" value="SERINE_THREONINE-PROTEIN KINASE TOXIN HIPA"/>
    <property type="match status" value="1"/>
</dbReference>
<dbReference type="GO" id="GO:0005829">
    <property type="term" value="C:cytosol"/>
    <property type="evidence" value="ECO:0007669"/>
    <property type="project" value="TreeGrafter"/>
</dbReference>
<name>T0ZF86_9ZZZZ</name>
<feature type="region of interest" description="Disordered" evidence="3">
    <location>
        <begin position="205"/>
        <end position="230"/>
    </location>
</feature>
<reference evidence="5" key="2">
    <citation type="journal article" date="2014" name="ISME J.">
        <title>Microbial stratification in low pH oxic and suboxic macroscopic growths along an acid mine drainage.</title>
        <authorList>
            <person name="Mendez-Garcia C."/>
            <person name="Mesa V."/>
            <person name="Sprenger R.R."/>
            <person name="Richter M."/>
            <person name="Diez M.S."/>
            <person name="Solano J."/>
            <person name="Bargiela R."/>
            <person name="Golyshina O.V."/>
            <person name="Manteca A."/>
            <person name="Ramos J.L."/>
            <person name="Gallego J.R."/>
            <person name="Llorente I."/>
            <person name="Martins Dos Santos V.A."/>
            <person name="Jensen O.N."/>
            <person name="Pelaez A.I."/>
            <person name="Sanchez J."/>
            <person name="Ferrer M."/>
        </authorList>
    </citation>
    <scope>NUCLEOTIDE SEQUENCE</scope>
</reference>
<comment type="caution">
    <text evidence="5">The sequence shown here is derived from an EMBL/GenBank/DDBJ whole genome shotgun (WGS) entry which is preliminary data.</text>
</comment>
<reference evidence="5" key="1">
    <citation type="submission" date="2013-08" db="EMBL/GenBank/DDBJ databases">
        <authorList>
            <person name="Mendez C."/>
            <person name="Richter M."/>
            <person name="Ferrer M."/>
            <person name="Sanchez J."/>
        </authorList>
    </citation>
    <scope>NUCLEOTIDE SEQUENCE</scope>
</reference>
<keyword evidence="1" id="KW-0808">Transferase</keyword>
<proteinExistence type="predicted"/>
<dbReference type="InterPro" id="IPR012893">
    <property type="entry name" value="HipA-like_C"/>
</dbReference>
<dbReference type="InterPro" id="IPR052028">
    <property type="entry name" value="HipA_Ser/Thr_kinase"/>
</dbReference>
<dbReference type="AlphaFoldDB" id="T0ZF86"/>
<feature type="compositionally biased region" description="Polar residues" evidence="3">
    <location>
        <begin position="219"/>
        <end position="230"/>
    </location>
</feature>
<evidence type="ECO:0000313" key="5">
    <source>
        <dbReference type="EMBL" id="EQD46861.1"/>
    </source>
</evidence>
<keyword evidence="2" id="KW-0418">Kinase</keyword>
<sequence length="230" mass="24034">ALGLRAACAEVAEFSGRKVLVVERFDRRVGDGGGIERIHQEDMCQALGFPSRRKYQQSGGPSLRQVAALVRRWTGASAGGLGELDALLRQVVLNVVIGNADAHGKNLGLLHHSSGTVALAPIYDVMATTYYPGVDQTLGMYVGAARQLGEVTLADLTREATSWGMPEARAAKVIGEVLERVPEATALAAGAVSGLPPAVAERALERGEALLGPKPGPSSPQHRTGNVSPA</sequence>
<gene>
    <name evidence="5" type="ORF">B1A_14427</name>
</gene>